<dbReference type="NCBIfam" id="TIGR04155">
    <property type="entry name" value="cyano_PEP"/>
    <property type="match status" value="1"/>
</dbReference>
<dbReference type="NCBIfam" id="NF041929">
    <property type="entry name" value="Xrt_dep_XDP2"/>
    <property type="match status" value="1"/>
</dbReference>
<dbReference type="EMBL" id="JACJSI010000420">
    <property type="protein sequence ID" value="MBD2536254.1"/>
    <property type="molecule type" value="Genomic_DNA"/>
</dbReference>
<evidence type="ECO:0000313" key="3">
    <source>
        <dbReference type="Proteomes" id="UP000623440"/>
    </source>
</evidence>
<dbReference type="Pfam" id="PF07589">
    <property type="entry name" value="PEP-CTERM"/>
    <property type="match status" value="1"/>
</dbReference>
<dbReference type="NCBIfam" id="TIGR02595">
    <property type="entry name" value="PEP_CTERM"/>
    <property type="match status" value="1"/>
</dbReference>
<dbReference type="RefSeq" id="WP_190946997.1">
    <property type="nucleotide sequence ID" value="NZ_JACJSI010000420.1"/>
</dbReference>
<gene>
    <name evidence="2" type="ORF">H6G97_45980</name>
</gene>
<evidence type="ECO:0000259" key="1">
    <source>
        <dbReference type="Pfam" id="PF07589"/>
    </source>
</evidence>
<keyword evidence="3" id="KW-1185">Reference proteome</keyword>
<protein>
    <submittedName>
        <fullName evidence="2">PEP-CTERM sorting domain-containing protein</fullName>
    </submittedName>
</protein>
<name>A0ABR8E3V8_9NOSO</name>
<evidence type="ECO:0000313" key="2">
    <source>
        <dbReference type="EMBL" id="MBD2536254.1"/>
    </source>
</evidence>
<reference evidence="2 3" key="1">
    <citation type="journal article" date="2020" name="ISME J.">
        <title>Comparative genomics reveals insights into cyanobacterial evolution and habitat adaptation.</title>
        <authorList>
            <person name="Chen M.Y."/>
            <person name="Teng W.K."/>
            <person name="Zhao L."/>
            <person name="Hu C.X."/>
            <person name="Zhou Y.K."/>
            <person name="Han B.P."/>
            <person name="Song L.R."/>
            <person name="Shu W.S."/>
        </authorList>
    </citation>
    <scope>NUCLEOTIDE SEQUENCE [LARGE SCALE GENOMIC DNA]</scope>
    <source>
        <strain evidence="2 3">FACHB-838</strain>
    </source>
</reference>
<sequence>MIITSVLSPSLIKEDNTGLDNLFFWERGRNSDLGVQAVDTSGNLIGNFLKLDRKNQANAGYSIDTLEISNAQQVGSWGVSLKELGVTSLAGIRLTANGSYNGPDFKVAARQSVPEPATILGLGVVAGLGLLRRRRCN</sequence>
<dbReference type="Proteomes" id="UP000623440">
    <property type="component" value="Unassembled WGS sequence"/>
</dbReference>
<accession>A0ABR8E3V8</accession>
<comment type="caution">
    <text evidence="2">The sequence shown here is derived from an EMBL/GenBank/DDBJ whole genome shotgun (WGS) entry which is preliminary data.</text>
</comment>
<dbReference type="InterPro" id="IPR013424">
    <property type="entry name" value="Ice-binding_C"/>
</dbReference>
<proteinExistence type="predicted"/>
<feature type="domain" description="Ice-binding protein C-terminal" evidence="1">
    <location>
        <begin position="112"/>
        <end position="135"/>
    </location>
</feature>
<dbReference type="InterPro" id="IPR026374">
    <property type="entry name" value="Cyano_PEP"/>
</dbReference>
<organism evidence="2 3">
    <name type="scientific">Nostoc flagelliforme FACHB-838</name>
    <dbReference type="NCBI Taxonomy" id="2692904"/>
    <lineage>
        <taxon>Bacteria</taxon>
        <taxon>Bacillati</taxon>
        <taxon>Cyanobacteriota</taxon>
        <taxon>Cyanophyceae</taxon>
        <taxon>Nostocales</taxon>
        <taxon>Nostocaceae</taxon>
        <taxon>Nostoc</taxon>
    </lineage>
</organism>